<feature type="region of interest" description="Disordered" evidence="4">
    <location>
        <begin position="20"/>
        <end position="95"/>
    </location>
</feature>
<dbReference type="GO" id="GO:0004553">
    <property type="term" value="F:hydrolase activity, hydrolyzing O-glycosyl compounds"/>
    <property type="evidence" value="ECO:0007669"/>
    <property type="project" value="InterPro"/>
</dbReference>
<dbReference type="Pfam" id="PF01341">
    <property type="entry name" value="Glyco_hydro_6"/>
    <property type="match status" value="1"/>
</dbReference>
<dbReference type="PANTHER" id="PTHR34876">
    <property type="match status" value="1"/>
</dbReference>
<feature type="chain" id="PRO_5023970001" description="Glucanase" evidence="3">
    <location>
        <begin position="21"/>
        <end position="377"/>
    </location>
</feature>
<feature type="compositionally biased region" description="Low complexity" evidence="4">
    <location>
        <begin position="36"/>
        <end position="68"/>
    </location>
</feature>
<reference evidence="5 6" key="1">
    <citation type="submission" date="2017-09" db="EMBL/GenBank/DDBJ databases">
        <authorList>
            <person name="Lee N."/>
            <person name="Cho B.-K."/>
        </authorList>
    </citation>
    <scope>NUCLEOTIDE SEQUENCE [LARGE SCALE GENOMIC DNA]</scope>
    <source>
        <strain evidence="5 6">ATCC 13740</strain>
    </source>
</reference>
<feature type="binding site" evidence="2">
    <location>
        <position position="129"/>
    </location>
    <ligand>
        <name>substrate</name>
    </ligand>
</feature>
<keyword evidence="3" id="KW-0732">Signal</keyword>
<dbReference type="EMBL" id="CP023694">
    <property type="protein sequence ID" value="QEV24139.1"/>
    <property type="molecule type" value="Genomic_DNA"/>
</dbReference>
<evidence type="ECO:0000256" key="2">
    <source>
        <dbReference type="PIRSR" id="PIRSR001100-2"/>
    </source>
</evidence>
<evidence type="ECO:0000313" key="5">
    <source>
        <dbReference type="EMBL" id="QEV24139.1"/>
    </source>
</evidence>
<dbReference type="KEGG" id="scoe:CP976_08225"/>
<comment type="similarity">
    <text evidence="3">Belongs to the glycosyl hydrolase family 6.</text>
</comment>
<dbReference type="GO" id="GO:0030245">
    <property type="term" value="P:cellulose catabolic process"/>
    <property type="evidence" value="ECO:0007669"/>
    <property type="project" value="UniProtKB-KW"/>
</dbReference>
<keyword evidence="3" id="KW-0119">Carbohydrate metabolism</keyword>
<feature type="binding site" evidence="2">
    <location>
        <position position="250"/>
    </location>
    <ligand>
        <name>substrate</name>
    </ligand>
</feature>
<feature type="binding site" evidence="2">
    <location>
        <position position="323"/>
    </location>
    <ligand>
        <name>substrate</name>
    </ligand>
</feature>
<dbReference type="PANTHER" id="PTHR34876:SF4">
    <property type="entry name" value="1,4-BETA-D-GLUCAN CELLOBIOHYDROLASE C-RELATED"/>
    <property type="match status" value="1"/>
</dbReference>
<name>A0A5J6HUU5_STRC4</name>
<evidence type="ECO:0000256" key="3">
    <source>
        <dbReference type="RuleBase" id="RU361186"/>
    </source>
</evidence>
<keyword evidence="3" id="KW-0624">Polysaccharide degradation</keyword>
<dbReference type="RefSeq" id="WP_150485272.1">
    <property type="nucleotide sequence ID" value="NZ_BMTB01000024.1"/>
</dbReference>
<dbReference type="InterPro" id="IPR016288">
    <property type="entry name" value="Beta_cellobiohydrolase"/>
</dbReference>
<dbReference type="Proteomes" id="UP000326598">
    <property type="component" value="Chromosome"/>
</dbReference>
<dbReference type="SUPFAM" id="SSF51989">
    <property type="entry name" value="Glycosyl hydrolases family 6, cellulases"/>
    <property type="match status" value="1"/>
</dbReference>
<gene>
    <name evidence="5" type="ORF">CP976_08225</name>
</gene>
<feature type="active site" description="Proton acceptor" evidence="1">
    <location>
        <position position="357"/>
    </location>
</feature>
<feature type="binding site" evidence="2">
    <location>
        <position position="355"/>
    </location>
    <ligand>
        <name>substrate</name>
    </ligand>
</feature>
<keyword evidence="3" id="KW-0326">Glycosidase</keyword>
<keyword evidence="3" id="KW-0136">Cellulose degradation</keyword>
<keyword evidence="3" id="KW-0378">Hydrolase</keyword>
<protein>
    <recommendedName>
        <fullName evidence="3">Glucanase</fullName>
        <ecNumber evidence="3">3.2.1.-</ecNumber>
    </recommendedName>
</protein>
<feature type="region of interest" description="Disordered" evidence="4">
    <location>
        <begin position="310"/>
        <end position="336"/>
    </location>
</feature>
<feature type="binding site" evidence="2">
    <location>
        <position position="247"/>
    </location>
    <ligand>
        <name>substrate</name>
    </ligand>
</feature>
<organism evidence="5 6">
    <name type="scientific">Streptomyces coeruleorubidus</name>
    <dbReference type="NCBI Taxonomy" id="116188"/>
    <lineage>
        <taxon>Bacteria</taxon>
        <taxon>Bacillati</taxon>
        <taxon>Actinomycetota</taxon>
        <taxon>Actinomycetes</taxon>
        <taxon>Kitasatosporales</taxon>
        <taxon>Streptomycetaceae</taxon>
        <taxon>Streptomyces</taxon>
    </lineage>
</organism>
<dbReference type="AlphaFoldDB" id="A0A5J6HUU5"/>
<dbReference type="Gene3D" id="3.20.20.40">
    <property type="entry name" value="1, 4-beta cellobiohydrolase"/>
    <property type="match status" value="1"/>
</dbReference>
<evidence type="ECO:0000256" key="1">
    <source>
        <dbReference type="PIRSR" id="PIRSR001100-1"/>
    </source>
</evidence>
<proteinExistence type="inferred from homology"/>
<evidence type="ECO:0000313" key="6">
    <source>
        <dbReference type="Proteomes" id="UP000326598"/>
    </source>
</evidence>
<dbReference type="EC" id="3.2.1.-" evidence="3"/>
<sequence>MVVAASVVVAAGAVTGVLSAFDDRTGPDQARRPEVSASPRLAPLPAVPSASPSPTESASPTPATSAPGTPSPTPSRSATRKKQERTTPVSSRLYRHPDSQVLDWVRANAGDPRHAVIASRIADQPAAVWFADYSPDTLTARVAAVTSGGAAQGRVPVLVPYAIPGRDCGGHSQGGAPDLDAYDAWIDRFADGLGSGEVIVVLEPDSVAQAECLSAGERADRFASLARAGRVLKAANPRARVYFDAGHSGWNAPGKQAAWLRQAGAASPESSDGIFSNVSNFHTTADEVAYDRRVLDALGGPAGLGAVIDTSRNGNGAPPDGTWCDPAGRELGRAPTLSTGEDRIDAYLWIKLPGESDGCKGKPGTFTASYAYDLASS</sequence>
<dbReference type="PRINTS" id="PR00733">
    <property type="entry name" value="GLHYDRLASE6"/>
</dbReference>
<dbReference type="GeneID" id="91416070"/>
<feature type="binding site" evidence="2">
    <location>
        <position position="280"/>
    </location>
    <ligand>
        <name>substrate</name>
    </ligand>
</feature>
<accession>A0A5J6HUU5</accession>
<feature type="compositionally biased region" description="Basic and acidic residues" evidence="4">
    <location>
        <begin position="21"/>
        <end position="34"/>
    </location>
</feature>
<feature type="active site" description="Proton donor" evidence="1">
    <location>
        <position position="205"/>
    </location>
</feature>
<feature type="signal peptide" evidence="3">
    <location>
        <begin position="1"/>
        <end position="20"/>
    </location>
</feature>
<feature type="binding site" evidence="2">
    <location>
        <position position="351"/>
    </location>
    <ligand>
        <name>substrate</name>
    </ligand>
</feature>
<evidence type="ECO:0000256" key="4">
    <source>
        <dbReference type="SAM" id="MobiDB-lite"/>
    </source>
</evidence>
<dbReference type="PIRSF" id="PIRSF001100">
    <property type="entry name" value="Beta_cellobiohydrolase"/>
    <property type="match status" value="1"/>
</dbReference>
<dbReference type="InterPro" id="IPR036434">
    <property type="entry name" value="Beta_cellobiohydrolase_sf"/>
</dbReference>